<accession>A0A518AIC4</accession>
<dbReference type="GO" id="GO:0008270">
    <property type="term" value="F:zinc ion binding"/>
    <property type="evidence" value="ECO:0007669"/>
    <property type="project" value="InterPro"/>
</dbReference>
<dbReference type="GO" id="GO:0031012">
    <property type="term" value="C:extracellular matrix"/>
    <property type="evidence" value="ECO:0007669"/>
    <property type="project" value="InterPro"/>
</dbReference>
<protein>
    <submittedName>
        <fullName evidence="6">Matrixin</fullName>
    </submittedName>
</protein>
<dbReference type="SUPFAM" id="SSF55486">
    <property type="entry name" value="Metalloproteases ('zincins'), catalytic domain"/>
    <property type="match status" value="1"/>
</dbReference>
<dbReference type="Proteomes" id="UP000315750">
    <property type="component" value="Chromosome"/>
</dbReference>
<sequence length="412" mass="44825">MHPLARTLGIAICYALLAPPAWGFVPVSRWGETASHAETPLGKPATITWSLLPDGTPLGDGQTSELVGMFDTLFGITTSDTDYEQRAWFPLVSSTFDRWAELGGANLVYESVDDGTTFGSLRGQLGQRGDIRLGGVDMDGPRGTLGTSQYPQGGDILIDTLGGGYLLDPADNYLRFRNVLTHEIGHALGFGHVYSSDAHFLMESELDLTIDGPQFDDIRALHYYYGDHNERTNNGLGNDTLSAATSLGTLASGTRISIGDHATTGLSIEIDETDFVSISNSSDRDFYHFSVEQPGTFDLLLTPLGESYFQGTESNSQAETFPIAASNLSFSLYDGQGTRLLTIDEFLHGSPEQLNDYAVSESADYYIEVRGTRQSPQLYQVTLTHHALMVPEPSSLFLVVLALGMLLRKRNA</sequence>
<dbReference type="GO" id="GO:0004222">
    <property type="term" value="F:metalloendopeptidase activity"/>
    <property type="evidence" value="ECO:0007669"/>
    <property type="project" value="InterPro"/>
</dbReference>
<evidence type="ECO:0000256" key="4">
    <source>
        <dbReference type="ARBA" id="ARBA00022833"/>
    </source>
</evidence>
<evidence type="ECO:0000256" key="3">
    <source>
        <dbReference type="ARBA" id="ARBA00022801"/>
    </source>
</evidence>
<dbReference type="AlphaFoldDB" id="A0A518AIC4"/>
<keyword evidence="4" id="KW-0862">Zinc</keyword>
<dbReference type="InterPro" id="IPR024079">
    <property type="entry name" value="MetalloPept_cat_dom_sf"/>
</dbReference>
<dbReference type="InterPro" id="IPR013424">
    <property type="entry name" value="Ice-binding_C"/>
</dbReference>
<evidence type="ECO:0000313" key="6">
    <source>
        <dbReference type="EMBL" id="QDU54495.1"/>
    </source>
</evidence>
<name>A0A518AIC4_9BACT</name>
<evidence type="ECO:0000256" key="2">
    <source>
        <dbReference type="ARBA" id="ARBA00022723"/>
    </source>
</evidence>
<proteinExistence type="predicted"/>
<dbReference type="OrthoDB" id="247526at2"/>
<keyword evidence="3" id="KW-0378">Hydrolase</keyword>
<dbReference type="EMBL" id="CP036278">
    <property type="protein sequence ID" value="QDU54495.1"/>
    <property type="molecule type" value="Genomic_DNA"/>
</dbReference>
<organism evidence="6 7">
    <name type="scientific">Aeoliella mucimassa</name>
    <dbReference type="NCBI Taxonomy" id="2527972"/>
    <lineage>
        <taxon>Bacteria</taxon>
        <taxon>Pseudomonadati</taxon>
        <taxon>Planctomycetota</taxon>
        <taxon>Planctomycetia</taxon>
        <taxon>Pirellulales</taxon>
        <taxon>Lacipirellulaceae</taxon>
        <taxon>Aeoliella</taxon>
    </lineage>
</organism>
<evidence type="ECO:0000313" key="7">
    <source>
        <dbReference type="Proteomes" id="UP000315750"/>
    </source>
</evidence>
<dbReference type="InterPro" id="IPR001818">
    <property type="entry name" value="Pept_M10_metallopeptidase"/>
</dbReference>
<evidence type="ECO:0000256" key="1">
    <source>
        <dbReference type="ARBA" id="ARBA00022670"/>
    </source>
</evidence>
<dbReference type="KEGG" id="amuc:Pan181_06770"/>
<gene>
    <name evidence="6" type="ORF">Pan181_06770</name>
</gene>
<keyword evidence="7" id="KW-1185">Reference proteome</keyword>
<feature type="domain" description="Peptidase M10 metallopeptidase" evidence="5">
    <location>
        <begin position="76"/>
        <end position="225"/>
    </location>
</feature>
<dbReference type="Gene3D" id="2.60.120.380">
    <property type="match status" value="1"/>
</dbReference>
<dbReference type="Pfam" id="PF00413">
    <property type="entry name" value="Peptidase_M10"/>
    <property type="match status" value="1"/>
</dbReference>
<keyword evidence="1" id="KW-0645">Protease</keyword>
<reference evidence="6 7" key="1">
    <citation type="submission" date="2019-02" db="EMBL/GenBank/DDBJ databases">
        <title>Deep-cultivation of Planctomycetes and their phenomic and genomic characterization uncovers novel biology.</title>
        <authorList>
            <person name="Wiegand S."/>
            <person name="Jogler M."/>
            <person name="Boedeker C."/>
            <person name="Pinto D."/>
            <person name="Vollmers J."/>
            <person name="Rivas-Marin E."/>
            <person name="Kohn T."/>
            <person name="Peeters S.H."/>
            <person name="Heuer A."/>
            <person name="Rast P."/>
            <person name="Oberbeckmann S."/>
            <person name="Bunk B."/>
            <person name="Jeske O."/>
            <person name="Meyerdierks A."/>
            <person name="Storesund J.E."/>
            <person name="Kallscheuer N."/>
            <person name="Luecker S."/>
            <person name="Lage O.M."/>
            <person name="Pohl T."/>
            <person name="Merkel B.J."/>
            <person name="Hornburger P."/>
            <person name="Mueller R.-W."/>
            <person name="Bruemmer F."/>
            <person name="Labrenz M."/>
            <person name="Spormann A.M."/>
            <person name="Op den Camp H."/>
            <person name="Overmann J."/>
            <person name="Amann R."/>
            <person name="Jetten M.S.M."/>
            <person name="Mascher T."/>
            <person name="Medema M.H."/>
            <person name="Devos D.P."/>
            <person name="Kaster A.-K."/>
            <person name="Ovreas L."/>
            <person name="Rohde M."/>
            <person name="Galperin M.Y."/>
            <person name="Jogler C."/>
        </authorList>
    </citation>
    <scope>NUCLEOTIDE SEQUENCE [LARGE SCALE GENOMIC DNA]</scope>
    <source>
        <strain evidence="6 7">Pan181</strain>
    </source>
</reference>
<evidence type="ECO:0000259" key="5">
    <source>
        <dbReference type="Pfam" id="PF00413"/>
    </source>
</evidence>
<dbReference type="RefSeq" id="WP_145251974.1">
    <property type="nucleotide sequence ID" value="NZ_CP036278.1"/>
</dbReference>
<dbReference type="NCBIfam" id="TIGR02595">
    <property type="entry name" value="PEP_CTERM"/>
    <property type="match status" value="1"/>
</dbReference>
<keyword evidence="2" id="KW-0479">Metal-binding</keyword>
<dbReference type="GO" id="GO:0006508">
    <property type="term" value="P:proteolysis"/>
    <property type="evidence" value="ECO:0007669"/>
    <property type="project" value="UniProtKB-KW"/>
</dbReference>
<dbReference type="Gene3D" id="3.40.390.10">
    <property type="entry name" value="Collagenase (Catalytic Domain)"/>
    <property type="match status" value="1"/>
</dbReference>